<dbReference type="RefSeq" id="WP_309965192.1">
    <property type="nucleotide sequence ID" value="NZ_JAVDWH010000001.1"/>
</dbReference>
<dbReference type="Proteomes" id="UP001257739">
    <property type="component" value="Unassembled WGS sequence"/>
</dbReference>
<evidence type="ECO:0000256" key="5">
    <source>
        <dbReference type="SAM" id="Phobius"/>
    </source>
</evidence>
<feature type="transmembrane region" description="Helical" evidence="5">
    <location>
        <begin position="152"/>
        <end position="171"/>
    </location>
</feature>
<comment type="subcellular location">
    <subcellularLocation>
        <location evidence="1">Cell membrane</location>
        <topology evidence="1">Multi-pass membrane protein</topology>
    </subcellularLocation>
</comment>
<keyword evidence="4 5" id="KW-0472">Membrane</keyword>
<comment type="caution">
    <text evidence="7">The sequence shown here is derived from an EMBL/GenBank/DDBJ whole genome shotgun (WGS) entry which is preliminary data.</text>
</comment>
<reference evidence="7 8" key="1">
    <citation type="submission" date="2023-07" db="EMBL/GenBank/DDBJ databases">
        <title>Sorghum-associated microbial communities from plants grown in Nebraska, USA.</title>
        <authorList>
            <person name="Schachtman D."/>
        </authorList>
    </citation>
    <scope>NUCLEOTIDE SEQUENCE [LARGE SCALE GENOMIC DNA]</scope>
    <source>
        <strain evidence="7 8">BE248</strain>
    </source>
</reference>
<name>A0ABU1UJ91_9ACTN</name>
<dbReference type="PANTHER" id="PTHR23527:SF1">
    <property type="entry name" value="BLL3282 PROTEIN"/>
    <property type="match status" value="1"/>
</dbReference>
<evidence type="ECO:0000313" key="7">
    <source>
        <dbReference type="EMBL" id="MDR7085244.1"/>
    </source>
</evidence>
<keyword evidence="8" id="KW-1185">Reference proteome</keyword>
<accession>A0ABU1UJ91</accession>
<gene>
    <name evidence="7" type="ORF">J2X11_000083</name>
</gene>
<feature type="transmembrane region" description="Helical" evidence="5">
    <location>
        <begin position="235"/>
        <end position="255"/>
    </location>
</feature>
<feature type="transmembrane region" description="Helical" evidence="5">
    <location>
        <begin position="349"/>
        <end position="368"/>
    </location>
</feature>
<evidence type="ECO:0000256" key="3">
    <source>
        <dbReference type="ARBA" id="ARBA00022989"/>
    </source>
</evidence>
<feature type="transmembrane region" description="Helical" evidence="5">
    <location>
        <begin position="29"/>
        <end position="53"/>
    </location>
</feature>
<feature type="domain" description="Major facilitator superfamily (MFS) profile" evidence="6">
    <location>
        <begin position="1"/>
        <end position="376"/>
    </location>
</feature>
<feature type="transmembrane region" description="Helical" evidence="5">
    <location>
        <begin position="202"/>
        <end position="223"/>
    </location>
</feature>
<dbReference type="Gene3D" id="1.20.1250.20">
    <property type="entry name" value="MFS general substrate transporter like domains"/>
    <property type="match status" value="2"/>
</dbReference>
<evidence type="ECO:0000259" key="6">
    <source>
        <dbReference type="PROSITE" id="PS50850"/>
    </source>
</evidence>
<organism evidence="7 8">
    <name type="scientific">Aeromicrobium panaciterrae</name>
    <dbReference type="NCBI Taxonomy" id="363861"/>
    <lineage>
        <taxon>Bacteria</taxon>
        <taxon>Bacillati</taxon>
        <taxon>Actinomycetota</taxon>
        <taxon>Actinomycetes</taxon>
        <taxon>Propionibacteriales</taxon>
        <taxon>Nocardioidaceae</taxon>
        <taxon>Aeromicrobium</taxon>
    </lineage>
</organism>
<protein>
    <submittedName>
        <fullName evidence="7">MFS family permease</fullName>
    </submittedName>
</protein>
<proteinExistence type="predicted"/>
<dbReference type="InterPro" id="IPR052952">
    <property type="entry name" value="MFS-Transporter"/>
</dbReference>
<dbReference type="InterPro" id="IPR020846">
    <property type="entry name" value="MFS_dom"/>
</dbReference>
<evidence type="ECO:0000256" key="2">
    <source>
        <dbReference type="ARBA" id="ARBA00022692"/>
    </source>
</evidence>
<evidence type="ECO:0000313" key="8">
    <source>
        <dbReference type="Proteomes" id="UP001257739"/>
    </source>
</evidence>
<feature type="transmembrane region" description="Helical" evidence="5">
    <location>
        <begin position="267"/>
        <end position="298"/>
    </location>
</feature>
<dbReference type="InterPro" id="IPR011701">
    <property type="entry name" value="MFS"/>
</dbReference>
<dbReference type="Pfam" id="PF07690">
    <property type="entry name" value="MFS_1"/>
    <property type="match status" value="1"/>
</dbReference>
<keyword evidence="3 5" id="KW-1133">Transmembrane helix</keyword>
<feature type="transmembrane region" description="Helical" evidence="5">
    <location>
        <begin position="65"/>
        <end position="86"/>
    </location>
</feature>
<dbReference type="PROSITE" id="PS50850">
    <property type="entry name" value="MFS"/>
    <property type="match status" value="1"/>
</dbReference>
<dbReference type="PANTHER" id="PTHR23527">
    <property type="entry name" value="BLL3282 PROTEIN"/>
    <property type="match status" value="1"/>
</dbReference>
<dbReference type="SUPFAM" id="SSF103473">
    <property type="entry name" value="MFS general substrate transporter"/>
    <property type="match status" value="1"/>
</dbReference>
<evidence type="ECO:0000256" key="1">
    <source>
        <dbReference type="ARBA" id="ARBA00004651"/>
    </source>
</evidence>
<dbReference type="EMBL" id="JAVDWH010000001">
    <property type="protein sequence ID" value="MDR7085244.1"/>
    <property type="molecule type" value="Genomic_DNA"/>
</dbReference>
<sequence>MIAQIAATVYVNAAPFLIPYLHLVQGLSLVEAGFIASAPLVGTTLTLIAWGAIVDRIGERTSMTIGLALLTAASAAAALSTSYVWIGVFLLLGGMGGACTNSASGRVVVGWFPPHRRGTAMGIRQTSSPLGVGIAVLIVPNLVDAEGLRTTLLVIAALCCFAGLLAGAAIVDPPRPTRSEAEGLGHLVNPYTRDLRLWRIHAASMLLVIPQVTVWTFALVWLIDERDWSIFEATLLVGATQLLGAASRIAAGAWSDRVGNRLGPMRTVAVAAAASMLALGLLEGTALAVTLIVIASVITVADNGLAFTSVAEIGGPYWSGRAMGTQNTGQFLASAAVPPVIGAIITGHGYGWAFGLVALFPLIAIPLIPVRGEASPRSHDHDAATRDDHG</sequence>
<keyword evidence="2 5" id="KW-0812">Transmembrane</keyword>
<dbReference type="InterPro" id="IPR036259">
    <property type="entry name" value="MFS_trans_sf"/>
</dbReference>
<evidence type="ECO:0000256" key="4">
    <source>
        <dbReference type="ARBA" id="ARBA00023136"/>
    </source>
</evidence>